<gene>
    <name evidence="1" type="ORF">GMARGA_LOCUS38282</name>
</gene>
<organism evidence="1 2">
    <name type="scientific">Gigaspora margarita</name>
    <dbReference type="NCBI Taxonomy" id="4874"/>
    <lineage>
        <taxon>Eukaryota</taxon>
        <taxon>Fungi</taxon>
        <taxon>Fungi incertae sedis</taxon>
        <taxon>Mucoromycota</taxon>
        <taxon>Glomeromycotina</taxon>
        <taxon>Glomeromycetes</taxon>
        <taxon>Diversisporales</taxon>
        <taxon>Gigasporaceae</taxon>
        <taxon>Gigaspora</taxon>
    </lineage>
</organism>
<evidence type="ECO:0000313" key="2">
    <source>
        <dbReference type="Proteomes" id="UP000789901"/>
    </source>
</evidence>
<comment type="caution">
    <text evidence="1">The sequence shown here is derived from an EMBL/GenBank/DDBJ whole genome shotgun (WGS) entry which is preliminary data.</text>
</comment>
<dbReference type="EMBL" id="CAJVQB010084528">
    <property type="protein sequence ID" value="CAG8846689.1"/>
    <property type="molecule type" value="Genomic_DNA"/>
</dbReference>
<evidence type="ECO:0000313" key="1">
    <source>
        <dbReference type="EMBL" id="CAG8846689.1"/>
    </source>
</evidence>
<protein>
    <submittedName>
        <fullName evidence="1">30287_t:CDS:1</fullName>
    </submittedName>
</protein>
<reference evidence="1 2" key="1">
    <citation type="submission" date="2021-06" db="EMBL/GenBank/DDBJ databases">
        <authorList>
            <person name="Kallberg Y."/>
            <person name="Tangrot J."/>
            <person name="Rosling A."/>
        </authorList>
    </citation>
    <scope>NUCLEOTIDE SEQUENCE [LARGE SCALE GENOMIC DNA]</scope>
    <source>
        <strain evidence="1 2">120-4 pot B 10/14</strain>
    </source>
</reference>
<dbReference type="Proteomes" id="UP000789901">
    <property type="component" value="Unassembled WGS sequence"/>
</dbReference>
<name>A0ABN7X4K7_GIGMA</name>
<keyword evidence="2" id="KW-1185">Reference proteome</keyword>
<proteinExistence type="predicted"/>
<sequence>APVKLFYSLLRRTIQKHDTANYLQCQAHFINFLRCEKHLKELFEYQSMWKKYPLMNMNVFTNLISPNLKILAYGYKYYMECLNEVDQKRSLCLEFLQNRIKANAKNTQVQESMEELKNETAEDNKPIISRGIEKTELDDLLQKLKGLK</sequence>
<feature type="non-terminal residue" evidence="1">
    <location>
        <position position="1"/>
    </location>
</feature>
<accession>A0ABN7X4K7</accession>